<dbReference type="RefSeq" id="WP_098764311.1">
    <property type="nucleotide sequence ID" value="NZ_NUIL01000015.1"/>
</dbReference>
<gene>
    <name evidence="1" type="ORF">CN984_12465</name>
</gene>
<dbReference type="InterPro" id="IPR036388">
    <property type="entry name" value="WH-like_DNA-bd_sf"/>
</dbReference>
<protein>
    <submittedName>
        <fullName evidence="1">Uncharacterized protein</fullName>
    </submittedName>
</protein>
<dbReference type="AlphaFoldDB" id="A0A2B9Q469"/>
<evidence type="ECO:0000313" key="1">
    <source>
        <dbReference type="EMBL" id="PGO29231.1"/>
    </source>
</evidence>
<reference evidence="1 2" key="1">
    <citation type="submission" date="2017-09" db="EMBL/GenBank/DDBJ databases">
        <title>Large-scale bioinformatics analysis of Bacillus genomes uncovers conserved roles of natural products in bacterial physiology.</title>
        <authorList>
            <consortium name="Agbiome Team Llc"/>
            <person name="Bleich R.M."/>
            <person name="Grubbs K.J."/>
            <person name="Santa Maria K.C."/>
            <person name="Allen S.E."/>
            <person name="Farag S."/>
            <person name="Shank E.A."/>
            <person name="Bowers A."/>
        </authorList>
    </citation>
    <scope>NUCLEOTIDE SEQUENCE [LARGE SCALE GENOMIC DNA]</scope>
    <source>
        <strain evidence="1 2">AFS050027</strain>
    </source>
</reference>
<organism evidence="1 2">
    <name type="scientific">Bacillus cereus</name>
    <dbReference type="NCBI Taxonomy" id="1396"/>
    <lineage>
        <taxon>Bacteria</taxon>
        <taxon>Bacillati</taxon>
        <taxon>Bacillota</taxon>
        <taxon>Bacilli</taxon>
        <taxon>Bacillales</taxon>
        <taxon>Bacillaceae</taxon>
        <taxon>Bacillus</taxon>
        <taxon>Bacillus cereus group</taxon>
    </lineage>
</organism>
<dbReference type="Gene3D" id="1.10.10.10">
    <property type="entry name" value="Winged helix-like DNA-binding domain superfamily/Winged helix DNA-binding domain"/>
    <property type="match status" value="1"/>
</dbReference>
<evidence type="ECO:0000313" key="2">
    <source>
        <dbReference type="Proteomes" id="UP000223777"/>
    </source>
</evidence>
<comment type="caution">
    <text evidence="1">The sequence shown here is derived from an EMBL/GenBank/DDBJ whole genome shotgun (WGS) entry which is preliminary data.</text>
</comment>
<dbReference type="EMBL" id="NUIL01000015">
    <property type="protein sequence ID" value="PGO29231.1"/>
    <property type="molecule type" value="Genomic_DNA"/>
</dbReference>
<accession>A0A2B9Q469</accession>
<name>A0A2B9Q469_BACCE</name>
<sequence length="232" mass="27779">MLKEDSKEVNKVNNKRKFVRIYHEFMNDGCFESRDHFTYAMIKGVQQQRLGNISIVSVEILLSMLGFTINTKNKTTIRESLQKLIDEKIFVAYEDFNCTVGIEEIKMSKTYFFKEVEEKGHFMKMYYEDLYKFLKMDDKNKMKIYTVYFNIISRLYDMDSSDKYTLPNIDEIEKETGINKKTITKYIKTLMENELIYYEMFRMARDKTKNVYGRWENRDYVSGYAQASVSDS</sequence>
<dbReference type="Proteomes" id="UP000223777">
    <property type="component" value="Unassembled WGS sequence"/>
</dbReference>
<proteinExistence type="predicted"/>